<reference evidence="3" key="2">
    <citation type="submission" date="2023-06" db="EMBL/GenBank/DDBJ databases">
        <authorList>
            <consortium name="Lawrence Berkeley National Laboratory"/>
            <person name="Haridas S."/>
            <person name="Hensen N."/>
            <person name="Bonometti L."/>
            <person name="Westerberg I."/>
            <person name="Brannstrom I.O."/>
            <person name="Guillou S."/>
            <person name="Cros-Aarteil S."/>
            <person name="Calhoun S."/>
            <person name="Kuo A."/>
            <person name="Mondo S."/>
            <person name="Pangilinan J."/>
            <person name="Riley R."/>
            <person name="Labutti K."/>
            <person name="Andreopoulos B."/>
            <person name="Lipzen A."/>
            <person name="Chen C."/>
            <person name="Yanf M."/>
            <person name="Daum C."/>
            <person name="Ng V."/>
            <person name="Clum A."/>
            <person name="Steindorff A."/>
            <person name="Ohm R."/>
            <person name="Martin F."/>
            <person name="Silar P."/>
            <person name="Natvig D."/>
            <person name="Lalanne C."/>
            <person name="Gautier V."/>
            <person name="Ament-Velasquez S.L."/>
            <person name="Kruys A."/>
            <person name="Hutchinson M.I."/>
            <person name="Powell A.J."/>
            <person name="Barry K."/>
            <person name="Miller A.N."/>
            <person name="Grigoriev I.V."/>
            <person name="Debuchy R."/>
            <person name="Gladieux P."/>
            <person name="Thoren M.H."/>
            <person name="Johannesson H."/>
        </authorList>
    </citation>
    <scope>NUCLEOTIDE SEQUENCE</scope>
    <source>
        <strain evidence="3">CBS 168.71</strain>
    </source>
</reference>
<dbReference type="Pfam" id="PF14479">
    <property type="entry name" value="HeLo"/>
    <property type="match status" value="1"/>
</dbReference>
<dbReference type="InterPro" id="IPR029498">
    <property type="entry name" value="HeLo_dom"/>
</dbReference>
<dbReference type="Gene3D" id="1.20.120.1020">
    <property type="entry name" value="Prion-inhibition and propagation, HeLo domain"/>
    <property type="match status" value="1"/>
</dbReference>
<name>A0AAE0HD13_9PEZI</name>
<feature type="region of interest" description="Disordered" evidence="1">
    <location>
        <begin position="238"/>
        <end position="261"/>
    </location>
</feature>
<evidence type="ECO:0000256" key="1">
    <source>
        <dbReference type="SAM" id="MobiDB-lite"/>
    </source>
</evidence>
<dbReference type="RefSeq" id="XP_062657720.1">
    <property type="nucleotide sequence ID" value="XM_062798934.1"/>
</dbReference>
<dbReference type="AlphaFoldDB" id="A0AAE0HD13"/>
<dbReference type="Proteomes" id="UP001278766">
    <property type="component" value="Unassembled WGS sequence"/>
</dbReference>
<organism evidence="3 4">
    <name type="scientific">Chaetomium fimeti</name>
    <dbReference type="NCBI Taxonomy" id="1854472"/>
    <lineage>
        <taxon>Eukaryota</taxon>
        <taxon>Fungi</taxon>
        <taxon>Dikarya</taxon>
        <taxon>Ascomycota</taxon>
        <taxon>Pezizomycotina</taxon>
        <taxon>Sordariomycetes</taxon>
        <taxon>Sordariomycetidae</taxon>
        <taxon>Sordariales</taxon>
        <taxon>Chaetomiaceae</taxon>
        <taxon>Chaetomium</taxon>
    </lineage>
</organism>
<sequence>MEPVGLAVGIAGLAGLFTTCIECFNIVQQGRYFGRDYWILEAKYANQRLRLQTWGRACGFTDANNRTNLPWNDDVRLAVEATLQRMAGLFQDHRTLYTRYGLSLAESESGKTSASAILGAFASKLQARASSLVKAHTDAALPWSSSPRRPALPTAIRWAVDDKRKFADLVQHLKDFNDDLEALTSELNVRHRQRDLIREEVGSIIDVEELETIETARMGISDPVADAASLRLCQIQEGGQRPANTPGRDESISTEVPVGTPSVSPADAAWEVLDQPVPLANMDSRESVPYQVLHRVVCDSQPVTIFFDEPNYQTTSGPNHQWLVIDECNPLHNPTTLHLSGKRALPSLGPYLEQNSHLAFVLFKEYTCCHDNITTRTAASTESGIYLMSDALCSTLKSLDLKADPPTFCPTMELRSPYEWYFHNKALLDKTRPLKPSPGKDAHAVRGTETLLDCIQSCMAHIYDPIEHSGVVRWESLPLVFPPGGMVIERNSEGDDDDRAFVQVGPVQFTRTTDEEKAEVLEINVTGRLHSLTSQPLLSEPHLHEVRKLHIPRSHFHKSGQEARMYKLPICPAGWAGDDVRGYLVDRGQKYWKLGRGTHLVTDESESVSGFADGLDQYIVDAAEYEHLQRPRFTDLTERVPHLDLFSEEEEQLQDWQLIIYTDREEMMRAEYEEQEEERAMELGEEFGSMSTERARFFACQPHVIYGFHLRHHTSKKLLVRHVRRVPDQEWGPSQDMVVGESEKAFLERLLAPGEPGPYPTRPQHLRTSPRVVMTVRGRAGREAIEAVSIMARRSLYRVQIVTESEAGQAERTLQQAGMLASEWGCIVVIEDVLGAYYLRNRPRESVDAAVATLLRFLDAFDGIVILSLPDEDVRLDLRIEQRVCASFNFVRPACRRVLWRQYIKKWTDHNFRLKDLSPEDEKYIDKLARFELSWDAIRSLVDAVVRTAFYSEREERIIDWDLLIEMAEKMAARSSPSSRARVMELKRVDPVVPSAMGS</sequence>
<dbReference type="GeneID" id="87835882"/>
<accession>A0AAE0HD13</accession>
<reference evidence="3" key="1">
    <citation type="journal article" date="2023" name="Mol. Phylogenet. Evol.">
        <title>Genome-scale phylogeny and comparative genomics of the fungal order Sordariales.</title>
        <authorList>
            <person name="Hensen N."/>
            <person name="Bonometti L."/>
            <person name="Westerberg I."/>
            <person name="Brannstrom I.O."/>
            <person name="Guillou S."/>
            <person name="Cros-Aarteil S."/>
            <person name="Calhoun S."/>
            <person name="Haridas S."/>
            <person name="Kuo A."/>
            <person name="Mondo S."/>
            <person name="Pangilinan J."/>
            <person name="Riley R."/>
            <person name="LaButti K."/>
            <person name="Andreopoulos B."/>
            <person name="Lipzen A."/>
            <person name="Chen C."/>
            <person name="Yan M."/>
            <person name="Daum C."/>
            <person name="Ng V."/>
            <person name="Clum A."/>
            <person name="Steindorff A."/>
            <person name="Ohm R.A."/>
            <person name="Martin F."/>
            <person name="Silar P."/>
            <person name="Natvig D.O."/>
            <person name="Lalanne C."/>
            <person name="Gautier V."/>
            <person name="Ament-Velasquez S.L."/>
            <person name="Kruys A."/>
            <person name="Hutchinson M.I."/>
            <person name="Powell A.J."/>
            <person name="Barry K."/>
            <person name="Miller A.N."/>
            <person name="Grigoriev I.V."/>
            <person name="Debuchy R."/>
            <person name="Gladieux P."/>
            <person name="Hiltunen Thoren M."/>
            <person name="Johannesson H."/>
        </authorList>
    </citation>
    <scope>NUCLEOTIDE SEQUENCE</scope>
    <source>
        <strain evidence="3">CBS 168.71</strain>
    </source>
</reference>
<evidence type="ECO:0000313" key="4">
    <source>
        <dbReference type="Proteomes" id="UP001278766"/>
    </source>
</evidence>
<proteinExistence type="predicted"/>
<keyword evidence="3" id="KW-0640">Prion</keyword>
<keyword evidence="3" id="KW-0034">Amyloid</keyword>
<evidence type="ECO:0000259" key="2">
    <source>
        <dbReference type="Pfam" id="PF14479"/>
    </source>
</evidence>
<feature type="domain" description="Prion-inhibition and propagation HeLo" evidence="2">
    <location>
        <begin position="5"/>
        <end position="213"/>
    </location>
</feature>
<keyword evidence="4" id="KW-1185">Reference proteome</keyword>
<dbReference type="InterPro" id="IPR038305">
    <property type="entry name" value="HeLo_sf"/>
</dbReference>
<dbReference type="PANTHER" id="PTHR46411">
    <property type="entry name" value="FAMILY ATPASE, PUTATIVE-RELATED"/>
    <property type="match status" value="1"/>
</dbReference>
<gene>
    <name evidence="3" type="ORF">B0H64DRAFT_181836</name>
</gene>
<comment type="caution">
    <text evidence="3">The sequence shown here is derived from an EMBL/GenBank/DDBJ whole genome shotgun (WGS) entry which is preliminary data.</text>
</comment>
<dbReference type="EMBL" id="JAUEPN010000005">
    <property type="protein sequence ID" value="KAK3294206.1"/>
    <property type="molecule type" value="Genomic_DNA"/>
</dbReference>
<evidence type="ECO:0000313" key="3">
    <source>
        <dbReference type="EMBL" id="KAK3294206.1"/>
    </source>
</evidence>
<dbReference type="PANTHER" id="PTHR46411:SF2">
    <property type="entry name" value="AAA+ ATPASE DOMAIN-CONTAINING PROTEIN"/>
    <property type="match status" value="1"/>
</dbReference>
<protein>
    <submittedName>
        <fullName evidence="3">Prion-inhibition and propagation-domain-containing protein</fullName>
    </submittedName>
</protein>